<evidence type="ECO:0000256" key="3">
    <source>
        <dbReference type="ARBA" id="ARBA00023125"/>
    </source>
</evidence>
<name>A0A2A2K9P3_9BILA</name>
<dbReference type="InterPro" id="IPR005119">
    <property type="entry name" value="LysR_subst-bd"/>
</dbReference>
<gene>
    <name evidence="7" type="ORF">WR25_20613</name>
</gene>
<dbReference type="Pfam" id="PF03466">
    <property type="entry name" value="LysR_substrate"/>
    <property type="match status" value="1"/>
</dbReference>
<keyword evidence="4" id="KW-0804">Transcription</keyword>
<accession>A0A2A2K9P3</accession>
<feature type="compositionally biased region" description="Basic and acidic residues" evidence="5">
    <location>
        <begin position="739"/>
        <end position="756"/>
    </location>
</feature>
<dbReference type="AlphaFoldDB" id="A0A2A2K9P3"/>
<evidence type="ECO:0000256" key="5">
    <source>
        <dbReference type="SAM" id="MobiDB-lite"/>
    </source>
</evidence>
<keyword evidence="8" id="KW-1185">Reference proteome</keyword>
<feature type="region of interest" description="Disordered" evidence="5">
    <location>
        <begin position="728"/>
        <end position="756"/>
    </location>
</feature>
<dbReference type="Gene3D" id="1.10.10.10">
    <property type="entry name" value="Winged helix-like DNA-binding domain superfamily/Winged helix DNA-binding domain"/>
    <property type="match status" value="1"/>
</dbReference>
<dbReference type="GO" id="GO:0003700">
    <property type="term" value="F:DNA-binding transcription factor activity"/>
    <property type="evidence" value="ECO:0007669"/>
    <property type="project" value="InterPro"/>
</dbReference>
<comment type="similarity">
    <text evidence="1">Belongs to the LysR transcriptional regulatory family.</text>
</comment>
<organism evidence="7 8">
    <name type="scientific">Diploscapter pachys</name>
    <dbReference type="NCBI Taxonomy" id="2018661"/>
    <lineage>
        <taxon>Eukaryota</taxon>
        <taxon>Metazoa</taxon>
        <taxon>Ecdysozoa</taxon>
        <taxon>Nematoda</taxon>
        <taxon>Chromadorea</taxon>
        <taxon>Rhabditida</taxon>
        <taxon>Rhabditina</taxon>
        <taxon>Rhabditomorpha</taxon>
        <taxon>Rhabditoidea</taxon>
        <taxon>Rhabditidae</taxon>
        <taxon>Diploscapter</taxon>
    </lineage>
</organism>
<dbReference type="InterPro" id="IPR036388">
    <property type="entry name" value="WH-like_DNA-bd_sf"/>
</dbReference>
<dbReference type="Proteomes" id="UP000218231">
    <property type="component" value="Unassembled WGS sequence"/>
</dbReference>
<evidence type="ECO:0000256" key="2">
    <source>
        <dbReference type="ARBA" id="ARBA00023015"/>
    </source>
</evidence>
<dbReference type="InterPro" id="IPR000847">
    <property type="entry name" value="LysR_HTH_N"/>
</dbReference>
<dbReference type="EMBL" id="LIAE01009235">
    <property type="protein sequence ID" value="PAV70661.1"/>
    <property type="molecule type" value="Genomic_DNA"/>
</dbReference>
<evidence type="ECO:0000259" key="6">
    <source>
        <dbReference type="PROSITE" id="PS50931"/>
    </source>
</evidence>
<evidence type="ECO:0000313" key="7">
    <source>
        <dbReference type="EMBL" id="PAV70661.1"/>
    </source>
</evidence>
<dbReference type="OrthoDB" id="10249301at2759"/>
<dbReference type="SUPFAM" id="SSF53850">
    <property type="entry name" value="Periplasmic binding protein-like II"/>
    <property type="match status" value="1"/>
</dbReference>
<dbReference type="InterPro" id="IPR036390">
    <property type="entry name" value="WH_DNA-bd_sf"/>
</dbReference>
<keyword evidence="2" id="KW-0805">Transcription regulation</keyword>
<evidence type="ECO:0000256" key="4">
    <source>
        <dbReference type="ARBA" id="ARBA00023163"/>
    </source>
</evidence>
<dbReference type="SUPFAM" id="SSF46785">
    <property type="entry name" value="Winged helix' DNA-binding domain"/>
    <property type="match status" value="1"/>
</dbReference>
<proteinExistence type="inferred from homology"/>
<evidence type="ECO:0000313" key="8">
    <source>
        <dbReference type="Proteomes" id="UP000218231"/>
    </source>
</evidence>
<dbReference type="GO" id="GO:0000976">
    <property type="term" value="F:transcription cis-regulatory region binding"/>
    <property type="evidence" value="ECO:0007669"/>
    <property type="project" value="TreeGrafter"/>
</dbReference>
<feature type="domain" description="HTH lysR-type" evidence="6">
    <location>
        <begin position="6"/>
        <end position="63"/>
    </location>
</feature>
<dbReference type="PROSITE" id="PS50931">
    <property type="entry name" value="HTH_LYSR"/>
    <property type="match status" value="1"/>
</dbReference>
<keyword evidence="3" id="KW-0238">DNA-binding</keyword>
<reference evidence="7 8" key="1">
    <citation type="journal article" date="2017" name="Curr. Biol.">
        <title>Genome architecture and evolution of a unichromosomal asexual nematode.</title>
        <authorList>
            <person name="Fradin H."/>
            <person name="Zegar C."/>
            <person name="Gutwein M."/>
            <person name="Lucas J."/>
            <person name="Kovtun M."/>
            <person name="Corcoran D."/>
            <person name="Baugh L.R."/>
            <person name="Kiontke K."/>
            <person name="Gunsalus K."/>
            <person name="Fitch D.H."/>
            <person name="Piano F."/>
        </authorList>
    </citation>
    <scope>NUCLEOTIDE SEQUENCE [LARGE SCALE GENOMIC DNA]</scope>
    <source>
        <strain evidence="7">PF1309</strain>
    </source>
</reference>
<dbReference type="PANTHER" id="PTHR30126">
    <property type="entry name" value="HTH-TYPE TRANSCRIPTIONAL REGULATOR"/>
    <property type="match status" value="1"/>
</dbReference>
<protein>
    <recommendedName>
        <fullName evidence="6">HTH lysR-type domain-containing protein</fullName>
    </recommendedName>
</protein>
<evidence type="ECO:0000256" key="1">
    <source>
        <dbReference type="ARBA" id="ARBA00009437"/>
    </source>
</evidence>
<comment type="caution">
    <text evidence="7">The sequence shown here is derived from an EMBL/GenBank/DDBJ whole genome shotgun (WGS) entry which is preliminary data.</text>
</comment>
<dbReference type="PANTHER" id="PTHR30126:SF88">
    <property type="entry name" value="TRANSCRIPTIONAL REGULATOR-RELATED"/>
    <property type="match status" value="1"/>
</dbReference>
<dbReference type="Gene3D" id="3.40.190.290">
    <property type="match status" value="1"/>
</dbReference>
<sequence>MVFSKISLDQWRAFVCTVECGGFQQAGEHMYKSQSAISHSVNRMEMLLGQELFIIEGRKAVLTSLGKALLPQAKHLLGAAQKLEHLANQYQPGLFTEQALAVDVLFPIELLQQALQEFALEYKDHRIRLYETALSGARELLEDGKVELGIASSLPSGYLQEFLLNVSLICVVGASHPLSAAQGELSLDDMKNHRQVVIRDSGTRNSQNSGWLGTSQRWTVSSLAAAESFVERGMGFAWLPEHRVQQGLAQGRLVRVNLQHQREREVPMYMGYPEEYRHSPEVLRAQAASLLLEPQAVDDVRIARDVVVAHRVVQVALGIEDIDDVAAAHLIPRLGGPQRALAGDDALAPRAHLLDIADHRAEGVARPFQHLAFEAGAAVLGARQLMGGLAHPRAGAAAAEQRQLHLHHHRAVALVAGALAEVRAGIHQVAVALGVAHGQVERRQVIGLAAAQGLAGLADGGLTGAQAQVLRHGLFDPGLGALGHRRLHRQAVADPGQCRLRLASQAHQCLVGVLAAALAVDQVGAGAVEAGLGREHVVLVGQAGVVAQPGLLQLAVEGAQLGLGGGQVVLGQQGVEVAAGGVEDQLLLECREVQFGLFVLGLRGLVVEPAAEVEQRLVEAQAVQAAAALLDLAAVAADVAGLGIQGHLRQQAGAGQGHGLAAGQVVLAGGGHVAVVLDHLGVHRHQRRTLGGNGLGQGRQQQQGQKGGQFLQAWVFAGTVVLGQQRVHGGQDEQGEQGADQHADDDHQAQAEAADHQRVAQAFELRGQHQVDDQDGEDERHHQGTSFLDELAGIGQPVMAEAGGQGIGLGGKELHRVANAHARRRHRLQGGRVELVELGQLVGLDRHVEADQGRQRHLGAVGGLDVLADQHFRRQALGPCHLRDHVVGAAVEGEAVDVVLAHQHRQGVADGLHADAQVVGLATVDVDVDQRAVEVQVGVDHGEQAADHGRLLDLVHGVEHHAVILGALDHHLHRQAAGGAGQRRQLEGEDGHALDLAHGFLDLGLQLVGAALALFPGAQVGAAERGARAVVAVDHPGDVGFREGGEQAVHAVRVHLGVIDVGVLRGLGHRQHLGLVLDRRQFALGAEVEDWQADEHRHGDGQGDPAVVQGHVKQTAIAVAQPVEETLGATGHRAFAGLAVEQEGAHHRRQG</sequence>
<dbReference type="Pfam" id="PF00126">
    <property type="entry name" value="HTH_1"/>
    <property type="match status" value="1"/>
</dbReference>